<dbReference type="AlphaFoldDB" id="A0A1I8GCA5"/>
<proteinExistence type="predicted"/>
<protein>
    <submittedName>
        <fullName evidence="2">DUF4757 domain-containing protein</fullName>
    </submittedName>
</protein>
<dbReference type="OrthoDB" id="6140847at2759"/>
<keyword evidence="1" id="KW-1185">Reference proteome</keyword>
<dbReference type="WBParaSite" id="maker-uti_cns_0001526-snap-gene-0.9-mRNA-1">
    <property type="protein sequence ID" value="maker-uti_cns_0001526-snap-gene-0.9-mRNA-1"/>
    <property type="gene ID" value="maker-uti_cns_0001526-snap-gene-0.9"/>
</dbReference>
<sequence>MAARKRAQERDYNRRRWLILDKGLEMAYNQKGTALGDCLLKWNVREETLLQRRQRLLEKQSDISVGECEQEKKLFVVLRDQAIREPTLLLERTPSAEQFPGYVDLKQPRYMRPLDSRQTKTPEFSTFSVFQAVKKRKRNPWEEAVKESVQFRPTLCPCARLSRQDTDKLVMDWALVNEKQTKALGLRSDNRSAPVKQVRTGLNPLNLPPRLNSQLHLLANDLLDGISTPGYTEDDEEESLRSDPLEVEEPQPDEAEPVFVTQLPQSQLQPRRSQVKSGATQQPQQQQEPHHHDLLLFEARDDTKKVKQAEHRQQVEGALVNIYSLLDQRRADGRPRIRQGPGGGRSRITYAHRQVPSATGASTTELQSTTAATPSASISISTSARPSRVSTAASAGPPGQRDSRVVVVRLPGQPDSQAREIRTTCRTEESIRILMEARRPRTELQRHQHRRRQLREAVPSAAADEGEPDGAKSQA</sequence>
<reference evidence="2" key="1">
    <citation type="submission" date="2016-11" db="UniProtKB">
        <authorList>
            <consortium name="WormBaseParasite"/>
        </authorList>
    </citation>
    <scope>IDENTIFICATION</scope>
</reference>
<evidence type="ECO:0000313" key="1">
    <source>
        <dbReference type="Proteomes" id="UP000095280"/>
    </source>
</evidence>
<organism evidence="1 2">
    <name type="scientific">Macrostomum lignano</name>
    <dbReference type="NCBI Taxonomy" id="282301"/>
    <lineage>
        <taxon>Eukaryota</taxon>
        <taxon>Metazoa</taxon>
        <taxon>Spiralia</taxon>
        <taxon>Lophotrochozoa</taxon>
        <taxon>Platyhelminthes</taxon>
        <taxon>Rhabditophora</taxon>
        <taxon>Macrostomorpha</taxon>
        <taxon>Macrostomida</taxon>
        <taxon>Macrostomidae</taxon>
        <taxon>Macrostomum</taxon>
    </lineage>
</organism>
<evidence type="ECO:0000313" key="2">
    <source>
        <dbReference type="WBParaSite" id="maker-uti_cns_0001526-snap-gene-0.9-mRNA-1"/>
    </source>
</evidence>
<accession>A0A1I8GCA5</accession>
<dbReference type="Proteomes" id="UP000095280">
    <property type="component" value="Unplaced"/>
</dbReference>
<name>A0A1I8GCA5_9PLAT</name>